<feature type="region of interest" description="Disordered" evidence="1">
    <location>
        <begin position="843"/>
        <end position="880"/>
    </location>
</feature>
<protein>
    <submittedName>
        <fullName evidence="2">Uncharacterized protein</fullName>
    </submittedName>
</protein>
<evidence type="ECO:0000313" key="2">
    <source>
        <dbReference type="EMBL" id="OBZ70223.1"/>
    </source>
</evidence>
<sequence>MSSPGPSYISSRSAEVILSDVRPIKLKFEALQSINVLLDELLYSILNVSHSLSTDKLKAGLIKVLPTSLGKEALLEAEVELKAYWERTTPPTPVSGADNGGQLFDLQWSFELLRLKCEAYSTMNDSDEDAEAEKRLHQRMEEAGTPFPPKATLLAPAALYLTAILECVYLILTPLCPLTHASILDLSASEHILSNVSRVAARDSSRTLATVQDLFVALCEDDSMYGMFKTMKGRSCCDCAASLVDDRYDLSPRTVYEQIEAMSKVQRPRRSKSFSRSSDKINAPSRSSTSSPHPDPASLRDSTSTPEDEELLQEFDELMRSGATMKVSLTPDRLKTMEVYKQERTERANRRPTITADKGSEGGVPATTSEPKHGVHSGRAALRHVDSIVEDEEETNNSTNPPPSSFQPPSGSRTRQTSLSSTSPTSASRPLKGRFRSISISNVPHPRHDDSVSRKSAKMQASPIRAVPISSSQSDGPRYSLPKHLSDQPSRTRKVGRNRESLDLDEVMAGEDGEDHADTVSRSSSATIRTKPKSPHISRAARDLIDFLDEGPPEEPKFPPVPSMNASVISFESSRNRSGRLQRMMSKLSIGGSRENLNGRGVSEEISKPTRSLSRKASNKATPPPLAYAQSSLSSKKSFPNVIIATPPPRPAPLVSNLISPPISTTSSSHTSTEDVSQPSSHPSHSLSTRRATRKAVPAFEDFPLPPPISPAETDSVKSLRNSSTRHLSNGHSSLLSPQSKVESGYISRSASRSPITPSDRTPARLPLAAADVDDLRRLLSSATNADECRLLVDMFLAKNGFPSKATTPSVDTTQLSPPENMEKSECINDSLERSIVALLLGGDHEDAEGASDNHSESPDTSPDTSLITPENSVLPLIEDKQRIEIPTSIVAE</sequence>
<evidence type="ECO:0000313" key="3">
    <source>
        <dbReference type="Proteomes" id="UP000092993"/>
    </source>
</evidence>
<proteinExistence type="predicted"/>
<feature type="compositionally biased region" description="Acidic residues" evidence="1">
    <location>
        <begin position="503"/>
        <end position="515"/>
    </location>
</feature>
<dbReference type="OMA" id="DDIMAGS"/>
<accession>A0A1C7LZX0</accession>
<feature type="compositionally biased region" description="Low complexity" evidence="1">
    <location>
        <begin position="410"/>
        <end position="429"/>
    </location>
</feature>
<dbReference type="InterPro" id="IPR009072">
    <property type="entry name" value="Histone-fold"/>
</dbReference>
<feature type="compositionally biased region" description="Polar residues" evidence="1">
    <location>
        <begin position="717"/>
        <end position="760"/>
    </location>
</feature>
<feature type="region of interest" description="Disordered" evidence="1">
    <location>
        <begin position="588"/>
        <end position="763"/>
    </location>
</feature>
<dbReference type="AlphaFoldDB" id="A0A1C7LZX0"/>
<feature type="region of interest" description="Disordered" evidence="1">
    <location>
        <begin position="261"/>
        <end position="309"/>
    </location>
</feature>
<feature type="compositionally biased region" description="Polar residues" evidence="1">
    <location>
        <begin position="859"/>
        <end position="872"/>
    </location>
</feature>
<reference evidence="2 3" key="1">
    <citation type="submission" date="2016-03" db="EMBL/GenBank/DDBJ databases">
        <title>Whole genome sequencing of Grifola frondosa 9006-11.</title>
        <authorList>
            <person name="Min B."/>
            <person name="Park H."/>
            <person name="Kim J.-G."/>
            <person name="Cho H."/>
            <person name="Oh Y.-L."/>
            <person name="Kong W.-S."/>
            <person name="Choi I.-G."/>
        </authorList>
    </citation>
    <scope>NUCLEOTIDE SEQUENCE [LARGE SCALE GENOMIC DNA]</scope>
    <source>
        <strain evidence="2 3">9006-11</strain>
    </source>
</reference>
<comment type="caution">
    <text evidence="2">The sequence shown here is derived from an EMBL/GenBank/DDBJ whole genome shotgun (WGS) entry which is preliminary data.</text>
</comment>
<dbReference type="GO" id="GO:0046982">
    <property type="term" value="F:protein heterodimerization activity"/>
    <property type="evidence" value="ECO:0007669"/>
    <property type="project" value="InterPro"/>
</dbReference>
<dbReference type="OrthoDB" id="5382203at2759"/>
<dbReference type="EMBL" id="LUGG01000014">
    <property type="protein sequence ID" value="OBZ70223.1"/>
    <property type="molecule type" value="Genomic_DNA"/>
</dbReference>
<feature type="compositionally biased region" description="Polar residues" evidence="1">
    <location>
        <begin position="629"/>
        <end position="638"/>
    </location>
</feature>
<name>A0A1C7LZX0_GRIFR</name>
<organism evidence="2 3">
    <name type="scientific">Grifola frondosa</name>
    <name type="common">Maitake</name>
    <name type="synonym">Polyporus frondosus</name>
    <dbReference type="NCBI Taxonomy" id="5627"/>
    <lineage>
        <taxon>Eukaryota</taxon>
        <taxon>Fungi</taxon>
        <taxon>Dikarya</taxon>
        <taxon>Basidiomycota</taxon>
        <taxon>Agaricomycotina</taxon>
        <taxon>Agaricomycetes</taxon>
        <taxon>Polyporales</taxon>
        <taxon>Grifolaceae</taxon>
        <taxon>Grifola</taxon>
    </lineage>
</organism>
<gene>
    <name evidence="2" type="ORF">A0H81_09784</name>
</gene>
<dbReference type="Proteomes" id="UP000092993">
    <property type="component" value="Unassembled WGS sequence"/>
</dbReference>
<evidence type="ECO:0000256" key="1">
    <source>
        <dbReference type="SAM" id="MobiDB-lite"/>
    </source>
</evidence>
<keyword evidence="3" id="KW-1185">Reference proteome</keyword>
<feature type="compositionally biased region" description="Low complexity" evidence="1">
    <location>
        <begin position="659"/>
        <end position="687"/>
    </location>
</feature>
<feature type="region of interest" description="Disordered" evidence="1">
    <location>
        <begin position="342"/>
        <end position="540"/>
    </location>
</feature>
<dbReference type="Gene3D" id="1.10.20.10">
    <property type="entry name" value="Histone, subunit A"/>
    <property type="match status" value="1"/>
</dbReference>
<dbReference type="STRING" id="5627.A0A1C7LZX0"/>